<keyword evidence="1" id="KW-1133">Transmembrane helix</keyword>
<keyword evidence="1" id="KW-0472">Membrane</keyword>
<reference evidence="2" key="1">
    <citation type="journal article" date="2021" name="Proc. Natl. Acad. Sci. U.S.A.">
        <title>A Catalog of Tens of Thousands of Viruses from Human Metagenomes Reveals Hidden Associations with Chronic Diseases.</title>
        <authorList>
            <person name="Tisza M.J."/>
            <person name="Buck C.B."/>
        </authorList>
    </citation>
    <scope>NUCLEOTIDE SEQUENCE</scope>
    <source>
        <strain evidence="2">CtkfK18</strain>
    </source>
</reference>
<protein>
    <submittedName>
        <fullName evidence="2">Chitin synthase regulator</fullName>
    </submittedName>
</protein>
<evidence type="ECO:0000256" key="1">
    <source>
        <dbReference type="SAM" id="Phobius"/>
    </source>
</evidence>
<sequence>MILYCIIPIFIFFLLILFISKNIRRNEEIAF</sequence>
<keyword evidence="1" id="KW-0812">Transmembrane</keyword>
<feature type="transmembrane region" description="Helical" evidence="1">
    <location>
        <begin position="6"/>
        <end position="23"/>
    </location>
</feature>
<organism evidence="2">
    <name type="scientific">Myoviridae sp. ctkfK18</name>
    <dbReference type="NCBI Taxonomy" id="2825165"/>
    <lineage>
        <taxon>Viruses</taxon>
        <taxon>Duplodnaviria</taxon>
        <taxon>Heunggongvirae</taxon>
        <taxon>Uroviricota</taxon>
        <taxon>Caudoviricetes</taxon>
    </lineage>
</organism>
<proteinExistence type="predicted"/>
<accession>A0A8S5VH10</accession>
<dbReference type="EMBL" id="BK016265">
    <property type="protein sequence ID" value="DAG05966.1"/>
    <property type="molecule type" value="Genomic_DNA"/>
</dbReference>
<evidence type="ECO:0000313" key="2">
    <source>
        <dbReference type="EMBL" id="DAG05966.1"/>
    </source>
</evidence>
<name>A0A8S5VH10_9CAUD</name>